<dbReference type="InterPro" id="IPR045691">
    <property type="entry name" value="DUF6056"/>
</dbReference>
<dbReference type="Pfam" id="PF19528">
    <property type="entry name" value="DUF6056"/>
    <property type="match status" value="1"/>
</dbReference>
<feature type="transmembrane region" description="Helical" evidence="1">
    <location>
        <begin position="75"/>
        <end position="101"/>
    </location>
</feature>
<feature type="transmembrane region" description="Helical" evidence="1">
    <location>
        <begin position="12"/>
        <end position="30"/>
    </location>
</feature>
<evidence type="ECO:0000256" key="1">
    <source>
        <dbReference type="SAM" id="Phobius"/>
    </source>
</evidence>
<evidence type="ECO:0008006" key="4">
    <source>
        <dbReference type="Google" id="ProtNLM"/>
    </source>
</evidence>
<feature type="transmembrane region" description="Helical" evidence="1">
    <location>
        <begin position="217"/>
        <end position="236"/>
    </location>
</feature>
<keyword evidence="1" id="KW-0472">Membrane</keyword>
<comment type="caution">
    <text evidence="2">The sequence shown here is derived from an EMBL/GenBank/DDBJ whole genome shotgun (WGS) entry which is preliminary data.</text>
</comment>
<feature type="transmembrane region" description="Helical" evidence="1">
    <location>
        <begin position="292"/>
        <end position="314"/>
    </location>
</feature>
<feature type="transmembrane region" description="Helical" evidence="1">
    <location>
        <begin position="113"/>
        <end position="139"/>
    </location>
</feature>
<organism evidence="2 3">
    <name type="scientific">Roseburia inulinivorans</name>
    <dbReference type="NCBI Taxonomy" id="360807"/>
    <lineage>
        <taxon>Bacteria</taxon>
        <taxon>Bacillati</taxon>
        <taxon>Bacillota</taxon>
        <taxon>Clostridia</taxon>
        <taxon>Lachnospirales</taxon>
        <taxon>Lachnospiraceae</taxon>
        <taxon>Roseburia</taxon>
    </lineage>
</organism>
<sequence>MKHLSDHKNYKLIIGSLCLLICALLFNHWTPYASDDYSYMFNFSDGSRITSLGQIFQSLAEHYMHYGNGRIVSHFFVMLFLIGSKSVFNIVNAVFFVLFVISIYKVTSRNKKFSLLLFFAIPTLLWLYMPAYGQIFLWLDGSINYMWSYLFALTYLFVYIGLIRNRILLDKKWKMILFCIFTFLFGNYSENVSFSVIFIGFILLCIVMYQRKNWKSYFTYVLPVVCGAIGYLLLLLSPSGSAKFSENLSLPLIFKNAVEIFTEYYNTCRIPLIFFFVLLGIALYYKLDKKEILISLAFFFISVIASGMLVIASYLPERSLANGIVFLIIGIVQLLQLLRSNTRLECVSLCVCIYLIVGSLMSYWEGSYDIYRVHKEQVVRDTTIESAVSAGDTVIGVPIITSTTKYCCKYGLLDMNGEDSDDPFPNAYIAKYYGLDKIYVIYPDNSGQ</sequence>
<feature type="transmembrane region" description="Helical" evidence="1">
    <location>
        <begin position="194"/>
        <end position="210"/>
    </location>
</feature>
<keyword evidence="1" id="KW-1133">Transmembrane helix</keyword>
<feature type="transmembrane region" description="Helical" evidence="1">
    <location>
        <begin position="320"/>
        <end position="339"/>
    </location>
</feature>
<feature type="transmembrane region" description="Helical" evidence="1">
    <location>
        <begin position="346"/>
        <end position="364"/>
    </location>
</feature>
<keyword evidence="1" id="KW-0812">Transmembrane</keyword>
<dbReference type="Proteomes" id="UP000266391">
    <property type="component" value="Unassembled WGS sequence"/>
</dbReference>
<name>A0A396ADR8_9FIRM</name>
<evidence type="ECO:0000313" key="2">
    <source>
        <dbReference type="EMBL" id="RHD04280.1"/>
    </source>
</evidence>
<gene>
    <name evidence="2" type="ORF">DW813_06250</name>
</gene>
<proteinExistence type="predicted"/>
<dbReference type="AlphaFoldDB" id="A0A396ADR8"/>
<feature type="transmembrane region" description="Helical" evidence="1">
    <location>
        <begin position="264"/>
        <end position="285"/>
    </location>
</feature>
<feature type="transmembrane region" description="Helical" evidence="1">
    <location>
        <begin position="172"/>
        <end position="188"/>
    </location>
</feature>
<protein>
    <recommendedName>
        <fullName evidence="4">Glycosyltransferase RgtA/B/C/D-like domain-containing protein</fullName>
    </recommendedName>
</protein>
<reference evidence="2 3" key="1">
    <citation type="submission" date="2018-08" db="EMBL/GenBank/DDBJ databases">
        <title>A genome reference for cultivated species of the human gut microbiota.</title>
        <authorList>
            <person name="Zou Y."/>
            <person name="Xue W."/>
            <person name="Luo G."/>
        </authorList>
    </citation>
    <scope>NUCLEOTIDE SEQUENCE [LARGE SCALE GENOMIC DNA]</scope>
    <source>
        <strain evidence="2 3">AM32-8LB</strain>
    </source>
</reference>
<evidence type="ECO:0000313" key="3">
    <source>
        <dbReference type="Proteomes" id="UP000266391"/>
    </source>
</evidence>
<dbReference type="RefSeq" id="WP_118092610.1">
    <property type="nucleotide sequence ID" value="NZ_QSIQ01000007.1"/>
</dbReference>
<dbReference type="EMBL" id="QSIQ01000007">
    <property type="protein sequence ID" value="RHD04280.1"/>
    <property type="molecule type" value="Genomic_DNA"/>
</dbReference>
<accession>A0A396ADR8</accession>
<feature type="transmembrane region" description="Helical" evidence="1">
    <location>
        <begin position="145"/>
        <end position="163"/>
    </location>
</feature>